<comment type="caution">
    <text evidence="3">The sequence shown here is derived from an EMBL/GenBank/DDBJ whole genome shotgun (WGS) entry which is preliminary data.</text>
</comment>
<evidence type="ECO:0000256" key="2">
    <source>
        <dbReference type="SAM" id="Phobius"/>
    </source>
</evidence>
<dbReference type="EMBL" id="JBJKBG010000008">
    <property type="protein sequence ID" value="KAL3725585.1"/>
    <property type="molecule type" value="Genomic_DNA"/>
</dbReference>
<gene>
    <name evidence="3" type="ORF">ACJRO7_030591</name>
</gene>
<evidence type="ECO:0000256" key="1">
    <source>
        <dbReference type="SAM" id="MobiDB-lite"/>
    </source>
</evidence>
<proteinExistence type="predicted"/>
<evidence type="ECO:0000313" key="4">
    <source>
        <dbReference type="Proteomes" id="UP001634007"/>
    </source>
</evidence>
<organism evidence="3 4">
    <name type="scientific">Eucalyptus globulus</name>
    <name type="common">Tasmanian blue gum</name>
    <dbReference type="NCBI Taxonomy" id="34317"/>
    <lineage>
        <taxon>Eukaryota</taxon>
        <taxon>Viridiplantae</taxon>
        <taxon>Streptophyta</taxon>
        <taxon>Embryophyta</taxon>
        <taxon>Tracheophyta</taxon>
        <taxon>Spermatophyta</taxon>
        <taxon>Magnoliopsida</taxon>
        <taxon>eudicotyledons</taxon>
        <taxon>Gunneridae</taxon>
        <taxon>Pentapetalae</taxon>
        <taxon>rosids</taxon>
        <taxon>malvids</taxon>
        <taxon>Myrtales</taxon>
        <taxon>Myrtaceae</taxon>
        <taxon>Myrtoideae</taxon>
        <taxon>Eucalypteae</taxon>
        <taxon>Eucalyptus</taxon>
    </lineage>
</organism>
<accession>A0ABD3JE90</accession>
<evidence type="ECO:0000313" key="3">
    <source>
        <dbReference type="EMBL" id="KAL3725585.1"/>
    </source>
</evidence>
<feature type="transmembrane region" description="Helical" evidence="2">
    <location>
        <begin position="51"/>
        <end position="72"/>
    </location>
</feature>
<protein>
    <submittedName>
        <fullName evidence="3">Uncharacterized protein</fullName>
    </submittedName>
</protein>
<keyword evidence="4" id="KW-1185">Reference proteome</keyword>
<name>A0ABD3JE90_EUCGL</name>
<keyword evidence="2" id="KW-1133">Transmembrane helix</keyword>
<sequence>MKGAAEDSKEGEKVREKRSERKRREGGLQIGTEHKIVQGIYIQKEMETKFFLLHAATTCLPIVLALAAPRAVSSREQVPRRVVRPRCRLLAAAYTDKTSGRIPSSPGGISAASLIFAGFPVKSSSKGTTPPATLASSRQHLRLQHAQTSLATASA</sequence>
<feature type="region of interest" description="Disordered" evidence="1">
    <location>
        <begin position="1"/>
        <end position="27"/>
    </location>
</feature>
<dbReference type="Proteomes" id="UP001634007">
    <property type="component" value="Unassembled WGS sequence"/>
</dbReference>
<reference evidence="3 4" key="1">
    <citation type="submission" date="2024-11" db="EMBL/GenBank/DDBJ databases">
        <title>Chromosome-level genome assembly of Eucalyptus globulus Labill. provides insights into its genome evolution.</title>
        <authorList>
            <person name="Li X."/>
        </authorList>
    </citation>
    <scope>NUCLEOTIDE SEQUENCE [LARGE SCALE GENOMIC DNA]</scope>
    <source>
        <strain evidence="3">CL2024</strain>
        <tissue evidence="3">Fresh tender leaves</tissue>
    </source>
</reference>
<keyword evidence="2" id="KW-0812">Transmembrane</keyword>
<keyword evidence="2" id="KW-0472">Membrane</keyword>
<dbReference type="AlphaFoldDB" id="A0ABD3JE90"/>